<dbReference type="SUPFAM" id="SSF46934">
    <property type="entry name" value="UBA-like"/>
    <property type="match status" value="1"/>
</dbReference>
<dbReference type="GO" id="GO:0016579">
    <property type="term" value="P:protein deubiquitination"/>
    <property type="evidence" value="ECO:0007669"/>
    <property type="project" value="InterPro"/>
</dbReference>
<dbReference type="Proteomes" id="UP000663844">
    <property type="component" value="Unassembled WGS sequence"/>
</dbReference>
<dbReference type="InterPro" id="IPR018200">
    <property type="entry name" value="USP_CS"/>
</dbReference>
<evidence type="ECO:0000259" key="6">
    <source>
        <dbReference type="PROSITE" id="PS50235"/>
    </source>
</evidence>
<dbReference type="Pfam" id="PF25010">
    <property type="entry name" value="ARM_UBP24_USP9X-Y"/>
    <property type="match status" value="1"/>
</dbReference>
<dbReference type="PROSITE" id="PS50235">
    <property type="entry name" value="USP_3"/>
    <property type="match status" value="1"/>
</dbReference>
<dbReference type="InterPro" id="IPR050164">
    <property type="entry name" value="Peptidase_C19"/>
</dbReference>
<evidence type="ECO:0008006" key="9">
    <source>
        <dbReference type="Google" id="ProtNLM"/>
    </source>
</evidence>
<proteinExistence type="predicted"/>
<organism evidence="7 8">
    <name type="scientific">Adineta steineri</name>
    <dbReference type="NCBI Taxonomy" id="433720"/>
    <lineage>
        <taxon>Eukaryota</taxon>
        <taxon>Metazoa</taxon>
        <taxon>Spiralia</taxon>
        <taxon>Gnathifera</taxon>
        <taxon>Rotifera</taxon>
        <taxon>Eurotatoria</taxon>
        <taxon>Bdelloidea</taxon>
        <taxon>Adinetida</taxon>
        <taxon>Adinetidae</taxon>
        <taxon>Adineta</taxon>
    </lineage>
</organism>
<comment type="caution">
    <text evidence="7">The sequence shown here is derived from an EMBL/GenBank/DDBJ whole genome shotgun (WGS) entry which is preliminary data.</text>
</comment>
<dbReference type="PROSITE" id="PS00972">
    <property type="entry name" value="USP_1"/>
    <property type="match status" value="1"/>
</dbReference>
<dbReference type="GO" id="GO:0004843">
    <property type="term" value="F:cysteine-type deubiquitinase activity"/>
    <property type="evidence" value="ECO:0007669"/>
    <property type="project" value="InterPro"/>
</dbReference>
<feature type="region of interest" description="Disordered" evidence="4">
    <location>
        <begin position="1991"/>
        <end position="2025"/>
    </location>
</feature>
<dbReference type="EMBL" id="CAJOAZ010000449">
    <property type="protein sequence ID" value="CAF3651225.1"/>
    <property type="molecule type" value="Genomic_DNA"/>
</dbReference>
<dbReference type="PANTHER" id="PTHR24006:SF943">
    <property type="entry name" value="UBIQUITIN CARBOXYL-TERMINAL HYDROLASE PUF"/>
    <property type="match status" value="1"/>
</dbReference>
<sequence length="2717" mass="312964">MKRNAHTANPSLTETINNNNSPKRCCTQKDNKNCVASNSSTASSSSIDNISCSIVSSSTSSDLLNMEATMDNLIAMGFSDRELNLKALSKAGNDINEAITFLTNPTCFNDDVIIPKESTTFIGPLTKEQVDQQQQQPQQQMVSSDNNSSVLSDDLSMNNSNSFTTSAFLDLETKVYGDNWSIPYKRDEVLGRCLLSAVKLALAGTADQDEHCKKFMEILIPDAFRKLQCSHHVNNWGVEVQLGVFDMVELLIDLIAARLSYFPVPVQLLETLTILFDHDSVFQRKHKSKPYDRLLYDKQLGDRILANSPSPSTFSVYNRSEPYGWLCQIINRFVLKDGIQNLKEQFKSEQSLTALEYNALLSPFVNCMDYIIVDKYRQLFSEHTEQALEYVKNLKEEDFKAKSINSTFELLSTLRKICSVVWSARLEQVEELHLNLLLKMVALSNFNAKMNSLKELAKIIENCTSNIQSISKTSIPRDIVSEWIIEHSILSKALEGNIDQNQYVEKVRTLMDFIAPRILKEDIETIWKMQHGRSLVAVDHLFTLIASAAAKFNLEQLNHLIGLIYNSWKTETILIQEKLIELLGAIGRECQKDSAARVLEILWDMAHEDRLSRSMLEHLLHCHLRVFSEGRSPYDALKRDYCLKCMTDLQRKQGWLVPAIKHLYELLRHDSTNTFKRSDQDLISVLVNKHDLISALIQSLSTCQLDVWNKTQGHVTIDTLVDGRFTHEESIKNHLDLLSFLLKKGNLYLILKRSEELWDTLITNEHGSSFDRELGLNWFITCSEDLNRDSELALFEKRVSKLDPIHLTPKGYACFKLYFERCNLERWSQSRNSNYSSNASTSSDNEMLEYKCINELWNIILCVSDDNLANDATRFLLDLYYTKQPIRARRPTAQSLHECFLKEVYTRLSSLLNSAIPPSTPLTPNLEQYYKSLKIYGEQLITTDLTINQNDSSNTIDHTLWLRKIERLLMITEEYIHLVEHEHSPTAHITSFHGLEYQIKIILGELGKINCPYDIAIVHSNDTLEMLRIRLGLYYKVPSHDIHISIQNTRPLPPSYDQLGPINNAIALPLNNSSSSSTNTTVLGSWLNSKYLYQVHITPGTTIYIKILGSSSNQSIKITNSEPIRLYLTHSTQNINNDHLTPSNMIAENLKVYDILYKLSYLNNKNIHNRIRNLLRLMPSDIRIVDLLDLISFRAANICINERRQSTENVNNNNNNNNNNNQINPKEAIEHVFNLQESSLIKILYNLEILSSKISPLSNNIGIKQSSKLFRQDFIEQSGVEFLFKLLQSLSHCIHDEYQYSLCEEMTILILQLIQLLLCGNNNNTNQQQQQQEDVLLSRPTSPIAVTANDSVMDTIDFDFQATVEHLQFEEFIGQIKQLIFLCWAAAAGNIRLQEQSLTIKEQVKLDRYALLQQVNANIFSRNNSKNSSSSDSSINNNVQQTVQYGICVRKDSILPLDSEIAEKIIEIIIYCFEKRPEFIATFLVQPFFADFLLEILISTSSREVRQCALRNIIRLCKIETSACDIRAVIHQILLKARLPLWSTSSAGTRGPNQKLLAQSIEYFDLRCQLTENLTKEMQKMLHIDAQQILTDEFNWLSTYTVSSTSNELRAIDNILFMGHLRFIRTLLTCENINKIEFGNDFIRLLIDQFLFPASKSMSLTITPTNNENDLLDNSVPEPKCSTSESRLAAYDVLVELVRNCRPNLKIVVEDLINLHHRPILEKQTEWEFMPQVNPRATCGLVGLYNGGATCYMNSILQQLYMLPQISEHILSVHDDLENTTNGTTNKNGDSSLFYQLQQVFGHLMESKMQYYSPESLWKVFRLWGQEINIREQQDAFDFFTAMTDQIDEYLKSMKQEEIFRKQFEGIFCNQMICTNGCRHRYEGEERFMALNVAVKVDSLNESLNQFVKGEVLDGNNAYFCAKCQEKRTTIKRLCIKKLPPLLCIQMKRFGFDWENNRALKFDDYFKFPLVLNMEPYTLDGVNKRESFVEHDDSTNNTHNDGLINSSTGDNKSLPRSTSSLNNPSNNMPTINYELIGIVIHSGQANAGHYYSFIKDIRRRHSNNTNQWYRFNDTSVEEIQLTEQMLEEECFGGTFRVQKDNNNSTEERTRFWNAYMLIYQCIEPSKLLPPPPPVPSSPNTIRSSRHIPGTAVRVQHRPPNQRDSLSQLADLVVRSENSDLFKIEKPLIPSRVLACVKDENLEFLKNRDTYCEDYFQFIYKLSNICFDDINIPFDMEFIENDNDETSYDLCTKLALNFLFNTHLRTHRRLRKDCLQQWVQLLSRLFNKNLSSCEIFYNLLYERKENGLKLYLLDCPIEDIRFIFEQICEQVLQATYSHLIEKNHHIQETNSNDNHETLIINIDNNLLTLMKQFIEQLINLLDKSVVEQVKQSQAFFQLIYSYIKMNQNAIDYLLQLNTFTRLMNFLLGENLDTRRWNSGQAKEFGIIHEIIATLVLACNSTTEIFDQQQLQLKTHMNLYFQGKLANRYLKEICYAFQEVSPSQLIRTIQLLERIAYNNETFSEQLIRIILQSIVQAHTNDLKSLFKLLSHILLIEDSLQTKRVQLAFASTNESSNGDNCQIFNGLYSLIQTSIETEQRRAYQTVKFLINLSNTSNACKDYFSSTANQWEFAINWLKQQMQTSWQWSPAQNVSNEDTDTRSFQRTRSAQFTLEQAQSLLQQTTATTTTTTNNDASTSELMELNDTQSQSSSQSTLVGID</sequence>
<evidence type="ECO:0000256" key="4">
    <source>
        <dbReference type="SAM" id="MobiDB-lite"/>
    </source>
</evidence>
<feature type="compositionally biased region" description="Low complexity" evidence="4">
    <location>
        <begin position="131"/>
        <end position="151"/>
    </location>
</feature>
<dbReference type="SUPFAM" id="SSF54001">
    <property type="entry name" value="Cysteine proteinases"/>
    <property type="match status" value="1"/>
</dbReference>
<feature type="domain" description="USP" evidence="6">
    <location>
        <begin position="1742"/>
        <end position="2122"/>
    </location>
</feature>
<reference evidence="7" key="1">
    <citation type="submission" date="2021-02" db="EMBL/GenBank/DDBJ databases">
        <authorList>
            <person name="Nowell W R."/>
        </authorList>
    </citation>
    <scope>NUCLEOTIDE SEQUENCE</scope>
</reference>
<dbReference type="InterPro" id="IPR038765">
    <property type="entry name" value="Papain-like_cys_pep_sf"/>
</dbReference>
<dbReference type="InterPro" id="IPR015940">
    <property type="entry name" value="UBA"/>
</dbReference>
<dbReference type="InterPro" id="IPR001394">
    <property type="entry name" value="Peptidase_C19_UCH"/>
</dbReference>
<dbReference type="GO" id="GO:0006508">
    <property type="term" value="P:proteolysis"/>
    <property type="evidence" value="ECO:0007669"/>
    <property type="project" value="UniProtKB-KW"/>
</dbReference>
<evidence type="ECO:0000313" key="7">
    <source>
        <dbReference type="EMBL" id="CAF3651225.1"/>
    </source>
</evidence>
<keyword evidence="2" id="KW-0833">Ubl conjugation pathway</keyword>
<evidence type="ECO:0000256" key="3">
    <source>
        <dbReference type="ARBA" id="ARBA00022801"/>
    </source>
</evidence>
<keyword evidence="3" id="KW-0378">Hydrolase</keyword>
<dbReference type="Gene3D" id="1.10.8.10">
    <property type="entry name" value="DNA helicase RuvA subunit, C-terminal domain"/>
    <property type="match status" value="1"/>
</dbReference>
<dbReference type="InterPro" id="IPR056850">
    <property type="entry name" value="ARM_UBP34_24_USP9X_Y"/>
</dbReference>
<dbReference type="PANTHER" id="PTHR24006">
    <property type="entry name" value="UBIQUITIN CARBOXYL-TERMINAL HYDROLASE"/>
    <property type="match status" value="1"/>
</dbReference>
<gene>
    <name evidence="7" type="ORF">OXD698_LOCUS9034</name>
</gene>
<dbReference type="GO" id="GO:0005829">
    <property type="term" value="C:cytosol"/>
    <property type="evidence" value="ECO:0007669"/>
    <property type="project" value="TreeGrafter"/>
</dbReference>
<keyword evidence="1" id="KW-0645">Protease</keyword>
<accession>A0A818R4D4</accession>
<dbReference type="PROSITE" id="PS00973">
    <property type="entry name" value="USP_2"/>
    <property type="match status" value="1"/>
</dbReference>
<dbReference type="Pfam" id="PF00443">
    <property type="entry name" value="UCH"/>
    <property type="match status" value="1"/>
</dbReference>
<evidence type="ECO:0000259" key="5">
    <source>
        <dbReference type="PROSITE" id="PS50030"/>
    </source>
</evidence>
<feature type="compositionally biased region" description="Polar residues" evidence="4">
    <location>
        <begin position="1995"/>
        <end position="2025"/>
    </location>
</feature>
<dbReference type="FunFam" id="3.90.70.10:FF:000022">
    <property type="entry name" value="Ubiquitin carboxyl-terminal hydrolase 24"/>
    <property type="match status" value="1"/>
</dbReference>
<feature type="domain" description="UBA" evidence="5">
    <location>
        <begin position="63"/>
        <end position="105"/>
    </location>
</feature>
<evidence type="ECO:0000256" key="2">
    <source>
        <dbReference type="ARBA" id="ARBA00022786"/>
    </source>
</evidence>
<dbReference type="InterPro" id="IPR028889">
    <property type="entry name" value="USP"/>
</dbReference>
<dbReference type="PROSITE" id="PS50030">
    <property type="entry name" value="UBA"/>
    <property type="match status" value="1"/>
</dbReference>
<protein>
    <recommendedName>
        <fullName evidence="9">Ubiquitinyl hydrolase 1</fullName>
    </recommendedName>
</protein>
<dbReference type="GO" id="GO:0005634">
    <property type="term" value="C:nucleus"/>
    <property type="evidence" value="ECO:0007669"/>
    <property type="project" value="TreeGrafter"/>
</dbReference>
<dbReference type="Gene3D" id="3.90.70.10">
    <property type="entry name" value="Cysteine proteinases"/>
    <property type="match status" value="1"/>
</dbReference>
<feature type="region of interest" description="Disordered" evidence="4">
    <location>
        <begin position="129"/>
        <end position="151"/>
    </location>
</feature>
<feature type="region of interest" description="Disordered" evidence="4">
    <location>
        <begin position="1"/>
        <end position="22"/>
    </location>
</feature>
<dbReference type="SMART" id="SM00165">
    <property type="entry name" value="UBA"/>
    <property type="match status" value="1"/>
</dbReference>
<evidence type="ECO:0000256" key="1">
    <source>
        <dbReference type="ARBA" id="ARBA00022670"/>
    </source>
</evidence>
<name>A0A818R4D4_9BILA</name>
<dbReference type="InterPro" id="IPR009060">
    <property type="entry name" value="UBA-like_sf"/>
</dbReference>
<evidence type="ECO:0000313" key="8">
    <source>
        <dbReference type="Proteomes" id="UP000663844"/>
    </source>
</evidence>